<dbReference type="RefSeq" id="WP_380679850.1">
    <property type="nucleotide sequence ID" value="NZ_CP173186.1"/>
</dbReference>
<evidence type="ECO:0000313" key="2">
    <source>
        <dbReference type="EMBL" id="MFC0229147.1"/>
    </source>
</evidence>
<keyword evidence="3" id="KW-1185">Reference proteome</keyword>
<gene>
    <name evidence="2" type="ORF">ACFFJ3_22085</name>
</gene>
<feature type="region of interest" description="Disordered" evidence="1">
    <location>
        <begin position="1"/>
        <end position="20"/>
    </location>
</feature>
<proteinExistence type="predicted"/>
<dbReference type="EMBL" id="JBHLXG010000037">
    <property type="protein sequence ID" value="MFC0229147.1"/>
    <property type="molecule type" value="Genomic_DNA"/>
</dbReference>
<dbReference type="Proteomes" id="UP001589792">
    <property type="component" value="Unassembled WGS sequence"/>
</dbReference>
<organism evidence="2 3">
    <name type="scientific">Serratia aquatilis</name>
    <dbReference type="NCBI Taxonomy" id="1737515"/>
    <lineage>
        <taxon>Bacteria</taxon>
        <taxon>Pseudomonadati</taxon>
        <taxon>Pseudomonadota</taxon>
        <taxon>Gammaproteobacteria</taxon>
        <taxon>Enterobacterales</taxon>
        <taxon>Yersiniaceae</taxon>
        <taxon>Serratia</taxon>
    </lineage>
</organism>
<evidence type="ECO:0000313" key="3">
    <source>
        <dbReference type="Proteomes" id="UP001589792"/>
    </source>
</evidence>
<accession>A0ABV6EJH0</accession>
<sequence length="224" mass="24591">MKFKEAQAQARQDIANEKAALESRNVELQKQIDNHVDGAKAAQDVTEFTNGNIPEAAKPLIEQRAQQIREGLQESPLSHGVRTAAQRFDDADISIRENALRAAIAQAQRGEDINIDSFFDLADPAKRVTAIERISRPYQPQADPAAVSISTSAEHQARRAAREDADMLNAQEDFEAELNILNALADSADNARLKEELKTIRQEANDTSMQKGIQAAAGCMIGKM</sequence>
<comment type="caution">
    <text evidence="2">The sequence shown here is derived from an EMBL/GenBank/DDBJ whole genome shotgun (WGS) entry which is preliminary data.</text>
</comment>
<name>A0ABV6EJH0_9GAMM</name>
<protein>
    <submittedName>
        <fullName evidence="2">Uncharacterized protein</fullName>
    </submittedName>
</protein>
<evidence type="ECO:0000256" key="1">
    <source>
        <dbReference type="SAM" id="MobiDB-lite"/>
    </source>
</evidence>
<reference evidence="2 3" key="1">
    <citation type="submission" date="2024-09" db="EMBL/GenBank/DDBJ databases">
        <authorList>
            <person name="Sun Q."/>
            <person name="Mori K."/>
        </authorList>
    </citation>
    <scope>NUCLEOTIDE SEQUENCE [LARGE SCALE GENOMIC DNA]</scope>
    <source>
        <strain evidence="2 3">CCM 8626</strain>
    </source>
</reference>